<protein>
    <submittedName>
        <fullName evidence="5">Organic cation transporter</fullName>
    </submittedName>
</protein>
<dbReference type="GO" id="GO:0022857">
    <property type="term" value="F:transmembrane transporter activity"/>
    <property type="evidence" value="ECO:0007669"/>
    <property type="project" value="InterPro"/>
</dbReference>
<evidence type="ECO:0000313" key="6">
    <source>
        <dbReference type="Proteomes" id="UP001152795"/>
    </source>
</evidence>
<evidence type="ECO:0000256" key="3">
    <source>
        <dbReference type="ARBA" id="ARBA00022989"/>
    </source>
</evidence>
<comment type="subcellular location">
    <subcellularLocation>
        <location evidence="1">Membrane</location>
        <topology evidence="1">Multi-pass membrane protein</topology>
    </subcellularLocation>
</comment>
<keyword evidence="6" id="KW-1185">Reference proteome</keyword>
<evidence type="ECO:0000256" key="4">
    <source>
        <dbReference type="ARBA" id="ARBA00023136"/>
    </source>
</evidence>
<reference evidence="5" key="1">
    <citation type="submission" date="2020-04" db="EMBL/GenBank/DDBJ databases">
        <authorList>
            <person name="Alioto T."/>
            <person name="Alioto T."/>
            <person name="Gomez Garrido J."/>
        </authorList>
    </citation>
    <scope>NUCLEOTIDE SEQUENCE</scope>
    <source>
        <strain evidence="5">A484AB</strain>
    </source>
</reference>
<organism evidence="5 6">
    <name type="scientific">Paramuricea clavata</name>
    <name type="common">Red gorgonian</name>
    <name type="synonym">Violescent sea-whip</name>
    <dbReference type="NCBI Taxonomy" id="317549"/>
    <lineage>
        <taxon>Eukaryota</taxon>
        <taxon>Metazoa</taxon>
        <taxon>Cnidaria</taxon>
        <taxon>Anthozoa</taxon>
        <taxon>Octocorallia</taxon>
        <taxon>Malacalcyonacea</taxon>
        <taxon>Plexauridae</taxon>
        <taxon>Paramuricea</taxon>
    </lineage>
</organism>
<name>A0A7D9EJK3_PARCT</name>
<dbReference type="Gene3D" id="1.20.1250.20">
    <property type="entry name" value="MFS general substrate transporter like domains"/>
    <property type="match status" value="1"/>
</dbReference>
<dbReference type="PANTHER" id="PTHR24064">
    <property type="entry name" value="SOLUTE CARRIER FAMILY 22 MEMBER"/>
    <property type="match status" value="1"/>
</dbReference>
<sequence length="172" mass="19160">MAKTITVDEALAELGGFGLFQWLIYLGASIAEMAVTYQIFLLTFITAEPKWLCKNESLICNFSEPMGLTDDDYEARCDMPRSEWKFADDFTSIVTEFDLVCDDSILATVASMFIFAGWIIGSILFGFLSDRFGRKVAFLACVINISVVALAGAFVHSLWLFIIIRFFVGVGI</sequence>
<dbReference type="SUPFAM" id="SSF103473">
    <property type="entry name" value="MFS general substrate transporter"/>
    <property type="match status" value="1"/>
</dbReference>
<accession>A0A7D9EJK3</accession>
<keyword evidence="2" id="KW-0812">Transmembrane</keyword>
<dbReference type="EMBL" id="CACRXK020007368">
    <property type="protein sequence ID" value="CAB4012072.1"/>
    <property type="molecule type" value="Genomic_DNA"/>
</dbReference>
<keyword evidence="4" id="KW-0472">Membrane</keyword>
<dbReference type="Pfam" id="PF07690">
    <property type="entry name" value="MFS_1"/>
    <property type="match status" value="1"/>
</dbReference>
<dbReference type="InterPro" id="IPR011701">
    <property type="entry name" value="MFS"/>
</dbReference>
<evidence type="ECO:0000256" key="2">
    <source>
        <dbReference type="ARBA" id="ARBA00022692"/>
    </source>
</evidence>
<comment type="caution">
    <text evidence="5">The sequence shown here is derived from an EMBL/GenBank/DDBJ whole genome shotgun (WGS) entry which is preliminary data.</text>
</comment>
<gene>
    <name evidence="5" type="ORF">PACLA_8A088393</name>
</gene>
<dbReference type="GO" id="GO:0016020">
    <property type="term" value="C:membrane"/>
    <property type="evidence" value="ECO:0007669"/>
    <property type="project" value="UniProtKB-SubCell"/>
</dbReference>
<proteinExistence type="predicted"/>
<dbReference type="AlphaFoldDB" id="A0A7D9EJK3"/>
<keyword evidence="3" id="KW-1133">Transmembrane helix</keyword>
<dbReference type="Proteomes" id="UP001152795">
    <property type="component" value="Unassembled WGS sequence"/>
</dbReference>
<dbReference type="InterPro" id="IPR020846">
    <property type="entry name" value="MFS_dom"/>
</dbReference>
<feature type="non-terminal residue" evidence="5">
    <location>
        <position position="172"/>
    </location>
</feature>
<dbReference type="PROSITE" id="PS50850">
    <property type="entry name" value="MFS"/>
    <property type="match status" value="1"/>
</dbReference>
<dbReference type="InterPro" id="IPR036259">
    <property type="entry name" value="MFS_trans_sf"/>
</dbReference>
<evidence type="ECO:0000313" key="5">
    <source>
        <dbReference type="EMBL" id="CAB4012072.1"/>
    </source>
</evidence>
<evidence type="ECO:0000256" key="1">
    <source>
        <dbReference type="ARBA" id="ARBA00004141"/>
    </source>
</evidence>
<dbReference type="OrthoDB" id="5982693at2759"/>